<dbReference type="EMBL" id="JBHUMA010000003">
    <property type="protein sequence ID" value="MFD2597514.1"/>
    <property type="molecule type" value="Genomic_DNA"/>
</dbReference>
<gene>
    <name evidence="2" type="ORF">ACFSQ3_01015</name>
</gene>
<dbReference type="Pfam" id="PF20901">
    <property type="entry name" value="Sf6_terminase"/>
    <property type="match status" value="1"/>
</dbReference>
<evidence type="ECO:0000313" key="2">
    <source>
        <dbReference type="EMBL" id="MFD2597514.1"/>
    </source>
</evidence>
<feature type="compositionally biased region" description="Basic and acidic residues" evidence="1">
    <location>
        <begin position="127"/>
        <end position="136"/>
    </location>
</feature>
<accession>A0ABW5NEA7</accession>
<dbReference type="RefSeq" id="WP_380866720.1">
    <property type="nucleotide sequence ID" value="NZ_JBHUMA010000003.1"/>
</dbReference>
<organism evidence="2 3">
    <name type="scientific">Sphingobacterium corticis</name>
    <dbReference type="NCBI Taxonomy" id="1812823"/>
    <lineage>
        <taxon>Bacteria</taxon>
        <taxon>Pseudomonadati</taxon>
        <taxon>Bacteroidota</taxon>
        <taxon>Sphingobacteriia</taxon>
        <taxon>Sphingobacteriales</taxon>
        <taxon>Sphingobacteriaceae</taxon>
        <taxon>Sphingobacterium</taxon>
    </lineage>
</organism>
<evidence type="ECO:0000313" key="3">
    <source>
        <dbReference type="Proteomes" id="UP001597393"/>
    </source>
</evidence>
<reference evidence="3" key="1">
    <citation type="journal article" date="2019" name="Int. J. Syst. Evol. Microbiol.">
        <title>The Global Catalogue of Microorganisms (GCM) 10K type strain sequencing project: providing services to taxonomists for standard genome sequencing and annotation.</title>
        <authorList>
            <consortium name="The Broad Institute Genomics Platform"/>
            <consortium name="The Broad Institute Genome Sequencing Center for Infectious Disease"/>
            <person name="Wu L."/>
            <person name="Ma J."/>
        </authorList>
    </citation>
    <scope>NUCLEOTIDE SEQUENCE [LARGE SCALE GENOMIC DNA]</scope>
    <source>
        <strain evidence="3">KCTC 42248</strain>
    </source>
</reference>
<name>A0ABW5NEA7_9SPHI</name>
<protein>
    <recommendedName>
        <fullName evidence="4">Terminase small subunit</fullName>
    </recommendedName>
</protein>
<dbReference type="Proteomes" id="UP001597393">
    <property type="component" value="Unassembled WGS sequence"/>
</dbReference>
<evidence type="ECO:0000256" key="1">
    <source>
        <dbReference type="SAM" id="MobiDB-lite"/>
    </source>
</evidence>
<proteinExistence type="predicted"/>
<comment type="caution">
    <text evidence="2">The sequence shown here is derived from an EMBL/GenBank/DDBJ whole genome shotgun (WGS) entry which is preliminary data.</text>
</comment>
<dbReference type="Gene3D" id="1.10.10.60">
    <property type="entry name" value="Homeodomain-like"/>
    <property type="match status" value="1"/>
</dbReference>
<dbReference type="InterPro" id="IPR048683">
    <property type="entry name" value="Sf6_terminase"/>
</dbReference>
<evidence type="ECO:0008006" key="4">
    <source>
        <dbReference type="Google" id="ProtNLM"/>
    </source>
</evidence>
<keyword evidence="3" id="KW-1185">Reference proteome</keyword>
<feature type="region of interest" description="Disordered" evidence="1">
    <location>
        <begin position="127"/>
        <end position="165"/>
    </location>
</feature>
<sequence length="165" mass="18598">MGVGRPDIWIEEKRAEAIEAIINRICDGESLRSILLYANRDILPSMSLFLKWVSEDNQLKDQYARAMDIRSDMLFDEILEIADESNADTDLSDEGKMIIRGDIVQRSRLRIDARKWALSKMQPKKYGDRLDVDHTSSDGSMSAPTKIVFTRGSNPDGSSGEGTKD</sequence>